<accession>A0A0R1Y2D8</accession>
<dbReference type="STRING" id="1423734.FC83_GL002766"/>
<dbReference type="InterPro" id="IPR050624">
    <property type="entry name" value="HTH-type_Tx_Regulator"/>
</dbReference>
<dbReference type="InterPro" id="IPR009057">
    <property type="entry name" value="Homeodomain-like_sf"/>
</dbReference>
<sequence length="225" mass="26086">MQYNEGNHETQALGHKCYKLAGFVSFQKKDGQLMKLNGKQRMVQQSKQWLSDALIELMATEDFEDISITEIAQKADLSRKTFYRLFKNKNAVVDFFCDQLFDDYFQVLIKQTPQPAAAMLDTTLNIFFNFWWQQKSLVRLLIRQGLFDHLTAVWQRKAIPRYGNFIAPWHLQGTPKEVNYIMAFQLGGFTNTLRVWLDQADPEEPAVIQKTMIAAIHQLSASLKA</sequence>
<keyword evidence="1 2" id="KW-0238">DNA-binding</keyword>
<dbReference type="PANTHER" id="PTHR43479">
    <property type="entry name" value="ACREF/ENVCD OPERON REPRESSOR-RELATED"/>
    <property type="match status" value="1"/>
</dbReference>
<dbReference type="eggNOG" id="COG1309">
    <property type="taxonomic scope" value="Bacteria"/>
</dbReference>
<evidence type="ECO:0000313" key="5">
    <source>
        <dbReference type="Proteomes" id="UP000051236"/>
    </source>
</evidence>
<dbReference type="SUPFAM" id="SSF46689">
    <property type="entry name" value="Homeodomain-like"/>
    <property type="match status" value="1"/>
</dbReference>
<comment type="caution">
    <text evidence="4">The sequence shown here is derived from an EMBL/GenBank/DDBJ whole genome shotgun (WGS) entry which is preliminary data.</text>
</comment>
<dbReference type="PROSITE" id="PS50977">
    <property type="entry name" value="HTH_TETR_2"/>
    <property type="match status" value="1"/>
</dbReference>
<proteinExistence type="predicted"/>
<evidence type="ECO:0000313" key="4">
    <source>
        <dbReference type="EMBL" id="KRM33516.1"/>
    </source>
</evidence>
<keyword evidence="5" id="KW-1185">Reference proteome</keyword>
<evidence type="ECO:0000256" key="2">
    <source>
        <dbReference type="PROSITE-ProRule" id="PRU00335"/>
    </source>
</evidence>
<feature type="domain" description="HTH tetR-type" evidence="3">
    <location>
        <begin position="44"/>
        <end position="104"/>
    </location>
</feature>
<evidence type="ECO:0000256" key="1">
    <source>
        <dbReference type="ARBA" id="ARBA00023125"/>
    </source>
</evidence>
<dbReference type="GO" id="GO:0003677">
    <property type="term" value="F:DNA binding"/>
    <property type="evidence" value="ECO:0007669"/>
    <property type="project" value="UniProtKB-UniRule"/>
</dbReference>
<dbReference type="PANTHER" id="PTHR43479:SF11">
    <property type="entry name" value="ACREF_ENVCD OPERON REPRESSOR-RELATED"/>
    <property type="match status" value="1"/>
</dbReference>
<gene>
    <name evidence="4" type="ORF">FC83_GL002766</name>
</gene>
<evidence type="ECO:0000259" key="3">
    <source>
        <dbReference type="PROSITE" id="PS50977"/>
    </source>
</evidence>
<organism evidence="4 5">
    <name type="scientific">Agrilactobacillus composti DSM 18527 = JCM 14202</name>
    <dbReference type="NCBI Taxonomy" id="1423734"/>
    <lineage>
        <taxon>Bacteria</taxon>
        <taxon>Bacillati</taxon>
        <taxon>Bacillota</taxon>
        <taxon>Bacilli</taxon>
        <taxon>Lactobacillales</taxon>
        <taxon>Lactobacillaceae</taxon>
        <taxon>Agrilactobacillus</taxon>
    </lineage>
</organism>
<protein>
    <submittedName>
        <fullName evidence="4">Transcriptional regulator</fullName>
    </submittedName>
</protein>
<dbReference type="Gene3D" id="1.10.357.10">
    <property type="entry name" value="Tetracycline Repressor, domain 2"/>
    <property type="match status" value="1"/>
</dbReference>
<name>A0A0R1Y2D8_9LACO</name>
<dbReference type="PATRIC" id="fig|1423734.3.peg.2811"/>
<feature type="DNA-binding region" description="H-T-H motif" evidence="2">
    <location>
        <begin position="67"/>
        <end position="86"/>
    </location>
</feature>
<reference evidence="4 5" key="1">
    <citation type="journal article" date="2015" name="Genome Announc.">
        <title>Expanding the biotechnology potential of lactobacilli through comparative genomics of 213 strains and associated genera.</title>
        <authorList>
            <person name="Sun Z."/>
            <person name="Harris H.M."/>
            <person name="McCann A."/>
            <person name="Guo C."/>
            <person name="Argimon S."/>
            <person name="Zhang W."/>
            <person name="Yang X."/>
            <person name="Jeffery I.B."/>
            <person name="Cooney J.C."/>
            <person name="Kagawa T.F."/>
            <person name="Liu W."/>
            <person name="Song Y."/>
            <person name="Salvetti E."/>
            <person name="Wrobel A."/>
            <person name="Rasinkangas P."/>
            <person name="Parkhill J."/>
            <person name="Rea M.C."/>
            <person name="O'Sullivan O."/>
            <person name="Ritari J."/>
            <person name="Douillard F.P."/>
            <person name="Paul Ross R."/>
            <person name="Yang R."/>
            <person name="Briner A.E."/>
            <person name="Felis G.E."/>
            <person name="de Vos W.M."/>
            <person name="Barrangou R."/>
            <person name="Klaenhammer T.R."/>
            <person name="Caufield P.W."/>
            <person name="Cui Y."/>
            <person name="Zhang H."/>
            <person name="O'Toole P.W."/>
        </authorList>
    </citation>
    <scope>NUCLEOTIDE SEQUENCE [LARGE SCALE GENOMIC DNA]</scope>
    <source>
        <strain evidence="4 5">DSM 18527</strain>
    </source>
</reference>
<dbReference type="InterPro" id="IPR001647">
    <property type="entry name" value="HTH_TetR"/>
</dbReference>
<dbReference type="Pfam" id="PF00440">
    <property type="entry name" value="TetR_N"/>
    <property type="match status" value="1"/>
</dbReference>
<dbReference type="AlphaFoldDB" id="A0A0R1Y2D8"/>
<dbReference type="Proteomes" id="UP000051236">
    <property type="component" value="Unassembled WGS sequence"/>
</dbReference>
<dbReference type="EMBL" id="AZGA01000049">
    <property type="protein sequence ID" value="KRM33516.1"/>
    <property type="molecule type" value="Genomic_DNA"/>
</dbReference>